<dbReference type="InterPro" id="IPR033396">
    <property type="entry name" value="DUF5107"/>
</dbReference>
<dbReference type="SMART" id="SM00028">
    <property type="entry name" value="TPR"/>
    <property type="match status" value="9"/>
</dbReference>
<reference evidence="5" key="1">
    <citation type="submission" date="2021-06" db="EMBL/GenBank/DDBJ databases">
        <authorList>
            <person name="Huq M.A."/>
        </authorList>
    </citation>
    <scope>NUCLEOTIDE SEQUENCE</scope>
    <source>
        <strain evidence="5">MAH-26</strain>
    </source>
</reference>
<evidence type="ECO:0000259" key="4">
    <source>
        <dbReference type="Pfam" id="PF17128"/>
    </source>
</evidence>
<dbReference type="PANTHER" id="PTHR44943:SF8">
    <property type="entry name" value="TPR REPEAT-CONTAINING PROTEIN MJ0263"/>
    <property type="match status" value="1"/>
</dbReference>
<dbReference type="AlphaFoldDB" id="A0A9E2SGC8"/>
<evidence type="ECO:0000256" key="2">
    <source>
        <dbReference type="ARBA" id="ARBA00022803"/>
    </source>
</evidence>
<feature type="repeat" description="TPR" evidence="3">
    <location>
        <begin position="1063"/>
        <end position="1096"/>
    </location>
</feature>
<dbReference type="PROSITE" id="PS50005">
    <property type="entry name" value="TPR"/>
    <property type="match status" value="2"/>
</dbReference>
<dbReference type="InterPro" id="IPR019734">
    <property type="entry name" value="TPR_rpt"/>
</dbReference>
<proteinExistence type="predicted"/>
<feature type="domain" description="DUF5107" evidence="4">
    <location>
        <begin position="41"/>
        <end position="330"/>
    </location>
</feature>
<dbReference type="Pfam" id="PF12895">
    <property type="entry name" value="ANAPC3"/>
    <property type="match status" value="1"/>
</dbReference>
<organism evidence="5 6">
    <name type="scientific">Pinibacter aurantiacus</name>
    <dbReference type="NCBI Taxonomy" id="2851599"/>
    <lineage>
        <taxon>Bacteria</taxon>
        <taxon>Pseudomonadati</taxon>
        <taxon>Bacteroidota</taxon>
        <taxon>Chitinophagia</taxon>
        <taxon>Chitinophagales</taxon>
        <taxon>Chitinophagaceae</taxon>
        <taxon>Pinibacter</taxon>
    </lineage>
</organism>
<comment type="caution">
    <text evidence="5">The sequence shown here is derived from an EMBL/GenBank/DDBJ whole genome shotgun (WGS) entry which is preliminary data.</text>
</comment>
<dbReference type="Pfam" id="PF13432">
    <property type="entry name" value="TPR_16"/>
    <property type="match status" value="1"/>
</dbReference>
<sequence length="1115" mass="127646">MTTRSVKAWKEKVILPTYETGEAEKNPIFLEKRVYQGSSGSVYPYPVVEKISDTKVDKEYNAYFIENDYLKIMILPELGGRVHRAYDKIRKRDFIYYNQVVKPALVGLTGPWISGGIEFNWPQHHRPSTFLPIDCAIEEHADGSKTVWVNEVEIMFRTKGMAGFTLHPDKAYIEIKGKVYNRTPFPQTFLWWANPAVKVNDYYQSIFPPDVYAVFDHGKRDVSDFPIATGTYYKVNYAPGTDISRYKNIPVPTSYMAIQSKFDFMGCYEHDTQAGMLHVADHHVSPGKKQWTWGNGDFGIAWDRNLTDEDGPYIELMTGVFTDNQPDFTWLQPNEEKTFEQYFMPYALIGEVKNATKEAMINLSLEKGLVSMKVFSTSTYNKATITLKLKGDIVKTYQFDFSPENVFEENISVSQDAQTEMLELIVKDENGKTLVSYQPEVYEKKDIPPAATAAKLPGEIDSVEQLFLNGFHLEQYRHATFNPVDYYEEGLRRDAGDVRCNNAMGLLLLRRGQFEKAEPYFRTAIKTLTSRNPNPYDGEPYYNLGWSLMLQNRLNEAYDAFYKAAWSDAWQHMSYLSLARIASAKGKYSDALKLAEKSLIKNYHSHTTRHLKAALLRKLGRMEEAMTLIDESLKIDGFNYGCYFEKHQLLLQAGKKDEALVVLAQMNALMRDAVHTYIEYALDYAHAGMYEEAIALLNEHVEGKKEVYPMAYYTIGWLYSKMGDKANALVYYTLAAVQKPDFCFPNRIEEVVILKDAIATNVKDAKAPYYLANFWYAKRQYAEAIACWEKSAALDISFPTVFRNLSLAYYNKSKNVPLAIEYLEKAFALNQNDARVLMELDQLYKITGKPTPERLQLLEKHLPLVNDRDDLYLERVTLYNQSGNYEKAKSLIAERQFHPWEGGEGKVVGQFLLCHIELAKRALLQGNGALALELLNSIETYPHNLGEGKLAGTQENDIYYLQGCALELIGKEKEAKAKFETATIGITEPVQAIFYNDPQPDKIFYQGLAWQKLGKEKAGEEIFKRFISFASEHMSDEIKIDYFAVSLPDLLVFDQDLNVRNRIHCHYLKGLGYLGLGDYEKAKKEFDEVLSLNINHQGAQVHNAMINFLKGQLVN</sequence>
<evidence type="ECO:0000313" key="5">
    <source>
        <dbReference type="EMBL" id="MBV4360085.1"/>
    </source>
</evidence>
<dbReference type="Pfam" id="PF13181">
    <property type="entry name" value="TPR_8"/>
    <property type="match status" value="2"/>
</dbReference>
<keyword evidence="1" id="KW-0677">Repeat</keyword>
<keyword evidence="2 3" id="KW-0802">TPR repeat</keyword>
<accession>A0A9E2SGC8</accession>
<evidence type="ECO:0000256" key="3">
    <source>
        <dbReference type="PROSITE-ProRule" id="PRU00339"/>
    </source>
</evidence>
<protein>
    <submittedName>
        <fullName evidence="5">DUF5107 domain-containing protein</fullName>
    </submittedName>
</protein>
<dbReference type="RefSeq" id="WP_217794337.1">
    <property type="nucleotide sequence ID" value="NZ_JAHSPG010000016.1"/>
</dbReference>
<dbReference type="PANTHER" id="PTHR44943">
    <property type="entry name" value="CELLULOSE SYNTHASE OPERON PROTEIN C"/>
    <property type="match status" value="1"/>
</dbReference>
<dbReference type="Pfam" id="PF17128">
    <property type="entry name" value="DUF5107"/>
    <property type="match status" value="1"/>
</dbReference>
<keyword evidence="6" id="KW-1185">Reference proteome</keyword>
<dbReference type="EMBL" id="JAHSPG010000016">
    <property type="protein sequence ID" value="MBV4360085.1"/>
    <property type="molecule type" value="Genomic_DNA"/>
</dbReference>
<dbReference type="Proteomes" id="UP000812270">
    <property type="component" value="Unassembled WGS sequence"/>
</dbReference>
<feature type="repeat" description="TPR" evidence="3">
    <location>
        <begin position="709"/>
        <end position="742"/>
    </location>
</feature>
<evidence type="ECO:0000313" key="6">
    <source>
        <dbReference type="Proteomes" id="UP000812270"/>
    </source>
</evidence>
<dbReference type="InterPro" id="IPR051685">
    <property type="entry name" value="Ycf3/AcsC/BcsC/TPR_MFPF"/>
</dbReference>
<name>A0A9E2SGC8_9BACT</name>
<evidence type="ECO:0000256" key="1">
    <source>
        <dbReference type="ARBA" id="ARBA00022737"/>
    </source>
</evidence>
<gene>
    <name evidence="5" type="ORF">KTO63_23170</name>
</gene>